<dbReference type="EMBL" id="GBRH01208053">
    <property type="protein sequence ID" value="JAD89842.1"/>
    <property type="molecule type" value="Transcribed_RNA"/>
</dbReference>
<reference evidence="2" key="1">
    <citation type="submission" date="2014-09" db="EMBL/GenBank/DDBJ databases">
        <authorList>
            <person name="Magalhaes I.L.F."/>
            <person name="Oliveira U."/>
            <person name="Santos F.R."/>
            <person name="Vidigal T.H.D.A."/>
            <person name="Brescovit A.D."/>
            <person name="Santos A.J."/>
        </authorList>
    </citation>
    <scope>NUCLEOTIDE SEQUENCE</scope>
    <source>
        <tissue evidence="2">Shoot tissue taken approximately 20 cm above the soil surface</tissue>
    </source>
</reference>
<organism evidence="2">
    <name type="scientific">Arundo donax</name>
    <name type="common">Giant reed</name>
    <name type="synonym">Donax arundinaceus</name>
    <dbReference type="NCBI Taxonomy" id="35708"/>
    <lineage>
        <taxon>Eukaryota</taxon>
        <taxon>Viridiplantae</taxon>
        <taxon>Streptophyta</taxon>
        <taxon>Embryophyta</taxon>
        <taxon>Tracheophyta</taxon>
        <taxon>Spermatophyta</taxon>
        <taxon>Magnoliopsida</taxon>
        <taxon>Liliopsida</taxon>
        <taxon>Poales</taxon>
        <taxon>Poaceae</taxon>
        <taxon>PACMAD clade</taxon>
        <taxon>Arundinoideae</taxon>
        <taxon>Arundineae</taxon>
        <taxon>Arundo</taxon>
    </lineage>
</organism>
<feature type="compositionally biased region" description="Pro residues" evidence="1">
    <location>
        <begin position="16"/>
        <end position="25"/>
    </location>
</feature>
<evidence type="ECO:0000313" key="2">
    <source>
        <dbReference type="EMBL" id="JAD89842.1"/>
    </source>
</evidence>
<feature type="region of interest" description="Disordered" evidence="1">
    <location>
        <begin position="1"/>
        <end position="96"/>
    </location>
</feature>
<evidence type="ECO:0000256" key="1">
    <source>
        <dbReference type="SAM" id="MobiDB-lite"/>
    </source>
</evidence>
<dbReference type="AlphaFoldDB" id="A0A0A9E1G4"/>
<feature type="compositionally biased region" description="Basic residues" evidence="1">
    <location>
        <begin position="237"/>
        <end position="256"/>
    </location>
</feature>
<accession>A0A0A9E1G4</accession>
<feature type="region of interest" description="Disordered" evidence="1">
    <location>
        <begin position="231"/>
        <end position="256"/>
    </location>
</feature>
<feature type="compositionally biased region" description="Basic residues" evidence="1">
    <location>
        <begin position="1"/>
        <end position="15"/>
    </location>
</feature>
<feature type="region of interest" description="Disordered" evidence="1">
    <location>
        <begin position="124"/>
        <end position="143"/>
    </location>
</feature>
<name>A0A0A9E1G4_ARUDO</name>
<reference evidence="2" key="2">
    <citation type="journal article" date="2015" name="Data Brief">
        <title>Shoot transcriptome of the giant reed, Arundo donax.</title>
        <authorList>
            <person name="Barrero R.A."/>
            <person name="Guerrero F.D."/>
            <person name="Moolhuijzen P."/>
            <person name="Goolsby J.A."/>
            <person name="Tidwell J."/>
            <person name="Bellgard S.E."/>
            <person name="Bellgard M.I."/>
        </authorList>
    </citation>
    <scope>NUCLEOTIDE SEQUENCE</scope>
    <source>
        <tissue evidence="2">Shoot tissue taken approximately 20 cm above the soil surface</tissue>
    </source>
</reference>
<proteinExistence type="predicted"/>
<sequence length="287" mass="31773">MGRGTARHPPPHARRPPPPASPSAPPWRRTAPCAAVAEGRGSRTRRHRAAGLCRPAHARADAPRQPRASPRTSSSFAGSGKRGRASPSAHCSARSGYNHARGHEEHVKHASACAWRLDSWVESSRGGARGDGSGDRGLPAPTSRWWRPSARRLRRAMLFTVAAVVGDKADIILGPGGEGELKVVGRLKEQRDGGRQLARHWRARPPGRHGQGIRRRRRCQQGRVLKWWGRQQDAGPRHQHNHRAQGQHLHAHQAPHRRPPLLACGFLDFFRGRPFFRSCSTNNSTQF</sequence>
<protein>
    <submittedName>
        <fullName evidence="2">Uncharacterized protein</fullName>
    </submittedName>
</protein>